<dbReference type="InterPro" id="IPR043159">
    <property type="entry name" value="Lectin_gal-bd_sf"/>
</dbReference>
<accession>A0A195EJK1</accession>
<evidence type="ECO:0000313" key="2">
    <source>
        <dbReference type="Proteomes" id="UP000078492"/>
    </source>
</evidence>
<sequence length="184" mass="21166">MTLKCPPGTTILVEHAQYGRTGMHGISKCNSSVPLMITGDKPTNHTCIWPQSVQLKEEASSKATQTDVLRCNCKYHQRSFRKVFARMVIEQVKKLREKHQYVRFILSTGMQQREETPRENSAENAPARKLVFFELNSLAIMDLARERVKGYIPRWSKILVREIMVTDLKTAPLCFVKHATDKFV</sequence>
<evidence type="ECO:0000313" key="1">
    <source>
        <dbReference type="EMBL" id="KYN28430.1"/>
    </source>
</evidence>
<dbReference type="Proteomes" id="UP000078492">
    <property type="component" value="Unassembled WGS sequence"/>
</dbReference>
<proteinExistence type="predicted"/>
<dbReference type="Gene3D" id="2.60.120.740">
    <property type="match status" value="1"/>
</dbReference>
<reference evidence="1 2" key="1">
    <citation type="submission" date="2015-09" db="EMBL/GenBank/DDBJ databases">
        <title>Trachymyrmex cornetzi WGS genome.</title>
        <authorList>
            <person name="Nygaard S."/>
            <person name="Hu H."/>
            <person name="Boomsma J."/>
            <person name="Zhang G."/>
        </authorList>
    </citation>
    <scope>NUCLEOTIDE SEQUENCE [LARGE SCALE GENOMIC DNA]</scope>
    <source>
        <strain evidence="1">Tcor2-1</strain>
        <tissue evidence="1">Whole body</tissue>
    </source>
</reference>
<organism evidence="1 2">
    <name type="scientific">Trachymyrmex cornetzi</name>
    <dbReference type="NCBI Taxonomy" id="471704"/>
    <lineage>
        <taxon>Eukaryota</taxon>
        <taxon>Metazoa</taxon>
        <taxon>Ecdysozoa</taxon>
        <taxon>Arthropoda</taxon>
        <taxon>Hexapoda</taxon>
        <taxon>Insecta</taxon>
        <taxon>Pterygota</taxon>
        <taxon>Neoptera</taxon>
        <taxon>Endopterygota</taxon>
        <taxon>Hymenoptera</taxon>
        <taxon>Apocrita</taxon>
        <taxon>Aculeata</taxon>
        <taxon>Formicoidea</taxon>
        <taxon>Formicidae</taxon>
        <taxon>Myrmicinae</taxon>
        <taxon>Trachymyrmex</taxon>
    </lineage>
</organism>
<name>A0A195EJK1_9HYME</name>
<dbReference type="AlphaFoldDB" id="A0A195EJK1"/>
<dbReference type="EMBL" id="KQ978782">
    <property type="protein sequence ID" value="KYN28430.1"/>
    <property type="molecule type" value="Genomic_DNA"/>
</dbReference>
<gene>
    <name evidence="1" type="ORF">ALC57_02157</name>
</gene>
<keyword evidence="2" id="KW-1185">Reference proteome</keyword>
<protein>
    <submittedName>
        <fullName evidence="1">Uncharacterized protein</fullName>
    </submittedName>
</protein>